<keyword evidence="1" id="KW-0472">Membrane</keyword>
<organism evidence="2 3">
    <name type="scientific">Dokdonella soli</name>
    <dbReference type="NCBI Taxonomy" id="529810"/>
    <lineage>
        <taxon>Bacteria</taxon>
        <taxon>Pseudomonadati</taxon>
        <taxon>Pseudomonadota</taxon>
        <taxon>Gammaproteobacteria</taxon>
        <taxon>Lysobacterales</taxon>
        <taxon>Rhodanobacteraceae</taxon>
        <taxon>Dokdonella</taxon>
    </lineage>
</organism>
<proteinExistence type="predicted"/>
<name>A0ABN1IUP5_9GAMM</name>
<dbReference type="RefSeq" id="WP_343792885.1">
    <property type="nucleotide sequence ID" value="NZ_BAAAEU010000024.1"/>
</dbReference>
<keyword evidence="1" id="KW-0812">Transmembrane</keyword>
<protein>
    <submittedName>
        <fullName evidence="2">Uncharacterized protein</fullName>
    </submittedName>
</protein>
<keyword evidence="3" id="KW-1185">Reference proteome</keyword>
<evidence type="ECO:0000313" key="3">
    <source>
        <dbReference type="Proteomes" id="UP001501523"/>
    </source>
</evidence>
<keyword evidence="1" id="KW-1133">Transmembrane helix</keyword>
<evidence type="ECO:0000256" key="1">
    <source>
        <dbReference type="SAM" id="Phobius"/>
    </source>
</evidence>
<comment type="caution">
    <text evidence="2">The sequence shown here is derived from an EMBL/GenBank/DDBJ whole genome shotgun (WGS) entry which is preliminary data.</text>
</comment>
<dbReference type="EMBL" id="BAAAEU010000024">
    <property type="protein sequence ID" value="GAA0721423.1"/>
    <property type="molecule type" value="Genomic_DNA"/>
</dbReference>
<dbReference type="Proteomes" id="UP001501523">
    <property type="component" value="Unassembled WGS sequence"/>
</dbReference>
<evidence type="ECO:0000313" key="2">
    <source>
        <dbReference type="EMBL" id="GAA0721423.1"/>
    </source>
</evidence>
<reference evidence="2 3" key="1">
    <citation type="journal article" date="2019" name="Int. J. Syst. Evol. Microbiol.">
        <title>The Global Catalogue of Microorganisms (GCM) 10K type strain sequencing project: providing services to taxonomists for standard genome sequencing and annotation.</title>
        <authorList>
            <consortium name="The Broad Institute Genomics Platform"/>
            <consortium name="The Broad Institute Genome Sequencing Center for Infectious Disease"/>
            <person name="Wu L."/>
            <person name="Ma J."/>
        </authorList>
    </citation>
    <scope>NUCLEOTIDE SEQUENCE [LARGE SCALE GENOMIC DNA]</scope>
    <source>
        <strain evidence="2 3">JCM 15421</strain>
    </source>
</reference>
<feature type="transmembrane region" description="Helical" evidence="1">
    <location>
        <begin position="79"/>
        <end position="102"/>
    </location>
</feature>
<sequence length="103" mass="10992">MKFADRKFERGLVWLAIGVAGALLYGHAGELGLNEYTQRWLGACLKVTTGAWGGYRISRDIACIDPSSTQYSGLPVNPMAFAVLHLARALIIAAAILGVCLAV</sequence>
<accession>A0ABN1IUP5</accession>
<gene>
    <name evidence="2" type="ORF">GCM10009105_31720</name>
</gene>